<dbReference type="HAMAP" id="MF_00272">
    <property type="entry name" value="GcvH"/>
    <property type="match status" value="1"/>
</dbReference>
<dbReference type="InterPro" id="IPR017453">
    <property type="entry name" value="GCV_H_sub"/>
</dbReference>
<dbReference type="InParanoid" id="A0A6P6XSQ3"/>
<dbReference type="PANTHER" id="PTHR11715:SF3">
    <property type="entry name" value="GLYCINE CLEAVAGE SYSTEM H PROTEIN-RELATED"/>
    <property type="match status" value="1"/>
</dbReference>
<organism evidence="7 8">
    <name type="scientific">Dermatophagoides pteronyssinus</name>
    <name type="common">European house dust mite</name>
    <dbReference type="NCBI Taxonomy" id="6956"/>
    <lineage>
        <taxon>Eukaryota</taxon>
        <taxon>Metazoa</taxon>
        <taxon>Ecdysozoa</taxon>
        <taxon>Arthropoda</taxon>
        <taxon>Chelicerata</taxon>
        <taxon>Arachnida</taxon>
        <taxon>Acari</taxon>
        <taxon>Acariformes</taxon>
        <taxon>Sarcoptiformes</taxon>
        <taxon>Astigmata</taxon>
        <taxon>Psoroptidia</taxon>
        <taxon>Analgoidea</taxon>
        <taxon>Pyroglyphidae</taxon>
        <taxon>Dermatophagoidinae</taxon>
        <taxon>Dermatophagoides</taxon>
    </lineage>
</organism>
<comment type="cofactor">
    <cofactor evidence="5">
        <name>(R)-lipoate</name>
        <dbReference type="ChEBI" id="CHEBI:83088"/>
    </cofactor>
    <text evidence="5">Binds 1 lipoyl cofactor covalently.</text>
</comment>
<dbReference type="CDD" id="cd06848">
    <property type="entry name" value="GCS_H"/>
    <property type="match status" value="1"/>
</dbReference>
<dbReference type="PROSITE" id="PS50968">
    <property type="entry name" value="BIOTINYL_LIPOYL"/>
    <property type="match status" value="1"/>
</dbReference>
<keyword evidence="2 4" id="KW-0450">Lipoyl</keyword>
<reference evidence="8" key="1">
    <citation type="submission" date="2025-08" db="UniProtKB">
        <authorList>
            <consortium name="RefSeq"/>
        </authorList>
    </citation>
    <scope>IDENTIFICATION</scope>
    <source>
        <strain evidence="8">Airmid</strain>
    </source>
</reference>
<proteinExistence type="inferred from homology"/>
<dbReference type="InterPro" id="IPR003016">
    <property type="entry name" value="2-oxoA_DH_lipoyl-BS"/>
</dbReference>
<keyword evidence="7" id="KW-1185">Reference proteome</keyword>
<evidence type="ECO:0000256" key="3">
    <source>
        <dbReference type="ARBA" id="ARBA00022946"/>
    </source>
</evidence>
<comment type="subunit">
    <text evidence="5">The glycine cleavage system is composed of four proteins: P, T, L and H.</text>
</comment>
<dbReference type="FunCoup" id="A0A6P6XSQ3">
    <property type="interactions" value="891"/>
</dbReference>
<evidence type="ECO:0000259" key="6">
    <source>
        <dbReference type="PROSITE" id="PS50968"/>
    </source>
</evidence>
<evidence type="ECO:0000313" key="7">
    <source>
        <dbReference type="Proteomes" id="UP000515146"/>
    </source>
</evidence>
<accession>A0A6P6XSQ3</accession>
<comment type="similarity">
    <text evidence="1 5">Belongs to the GcvH family.</text>
</comment>
<evidence type="ECO:0000256" key="2">
    <source>
        <dbReference type="ARBA" id="ARBA00022823"/>
    </source>
</evidence>
<dbReference type="CTD" id="5493"/>
<dbReference type="NCBIfam" id="TIGR00527">
    <property type="entry name" value="gcvH"/>
    <property type="match status" value="1"/>
</dbReference>
<dbReference type="Proteomes" id="UP000515146">
    <property type="component" value="Unplaced"/>
</dbReference>
<dbReference type="InterPro" id="IPR033753">
    <property type="entry name" value="GCV_H/Fam206"/>
</dbReference>
<dbReference type="PANTHER" id="PTHR11715">
    <property type="entry name" value="GLYCINE CLEAVAGE SYSTEM H PROTEIN"/>
    <property type="match status" value="1"/>
</dbReference>
<dbReference type="NCBIfam" id="NF002270">
    <property type="entry name" value="PRK01202.1"/>
    <property type="match status" value="1"/>
</dbReference>
<evidence type="ECO:0000256" key="4">
    <source>
        <dbReference type="PIRSR" id="PIRSR617453-50"/>
    </source>
</evidence>
<dbReference type="KEGG" id="dpte:113790410"/>
<keyword evidence="5" id="KW-0496">Mitochondrion</keyword>
<dbReference type="GO" id="GO:0005739">
    <property type="term" value="C:mitochondrion"/>
    <property type="evidence" value="ECO:0007669"/>
    <property type="project" value="UniProtKB-SubCell"/>
</dbReference>
<dbReference type="GO" id="GO:0019464">
    <property type="term" value="P:glycine decarboxylation via glycine cleavage system"/>
    <property type="evidence" value="ECO:0007669"/>
    <property type="project" value="UniProtKB-UniRule"/>
</dbReference>
<keyword evidence="3 5" id="KW-0809">Transit peptide</keyword>
<feature type="modified residue" description="N6-lipoyllysine" evidence="4">
    <location>
        <position position="120"/>
    </location>
</feature>
<comment type="subcellular location">
    <subcellularLocation>
        <location evidence="5">Mitochondrion</location>
    </subcellularLocation>
</comment>
<protein>
    <recommendedName>
        <fullName evidence="5">Glycine cleavage system H protein</fullName>
    </recommendedName>
</protein>
<dbReference type="OMA" id="KEHEWIR"/>
<dbReference type="AlphaFoldDB" id="A0A6P6XSQ3"/>
<evidence type="ECO:0000313" key="8">
    <source>
        <dbReference type="RefSeq" id="XP_027195873.1"/>
    </source>
</evidence>
<dbReference type="Pfam" id="PF01597">
    <property type="entry name" value="GCV_H"/>
    <property type="match status" value="1"/>
</dbReference>
<dbReference type="SUPFAM" id="SSF51230">
    <property type="entry name" value="Single hybrid motif"/>
    <property type="match status" value="1"/>
</dbReference>
<evidence type="ECO:0000256" key="5">
    <source>
        <dbReference type="RuleBase" id="RU364055"/>
    </source>
</evidence>
<name>A0A6P6XSQ3_DERPT</name>
<dbReference type="InterPro" id="IPR002930">
    <property type="entry name" value="GCV_H"/>
</dbReference>
<sequence>MKQIINRSKLLFTNWNRGLICLEQQKNLLSHHQQAANKTILNHHQQRRSIHFSSTRFLSDRRYSEKHEWVLLDSNDKTIGTVGISQYAQESLGDVVYVQLPEIDSEFNQNDEIGAIESVKAANEIYTPVSGTIIDINKNLEEKPGLINTSCYDDGWLFKIRIKDSKEIDGLMDEQAYEEFQKAIP</sequence>
<dbReference type="InterPro" id="IPR000089">
    <property type="entry name" value="Biotin_lipoyl"/>
</dbReference>
<gene>
    <name evidence="8" type="primary">LOC113790410</name>
</gene>
<dbReference type="GO" id="GO:0009249">
    <property type="term" value="P:protein lipoylation"/>
    <property type="evidence" value="ECO:0007669"/>
    <property type="project" value="TreeGrafter"/>
</dbReference>
<dbReference type="InterPro" id="IPR011053">
    <property type="entry name" value="Single_hybrid_motif"/>
</dbReference>
<comment type="function">
    <text evidence="5">The H protein shuttles the methylamine group of glycine from the P protein to the T protein.</text>
</comment>
<dbReference type="OrthoDB" id="10264154at2759"/>
<dbReference type="Gene3D" id="2.40.50.100">
    <property type="match status" value="1"/>
</dbReference>
<dbReference type="PROSITE" id="PS00189">
    <property type="entry name" value="LIPOYL"/>
    <property type="match status" value="1"/>
</dbReference>
<evidence type="ECO:0000256" key="1">
    <source>
        <dbReference type="ARBA" id="ARBA00009249"/>
    </source>
</evidence>
<dbReference type="GO" id="GO:0005960">
    <property type="term" value="C:glycine cleavage complex"/>
    <property type="evidence" value="ECO:0007669"/>
    <property type="project" value="UniProtKB-UniRule"/>
</dbReference>
<dbReference type="RefSeq" id="XP_027195873.1">
    <property type="nucleotide sequence ID" value="XM_027340072.1"/>
</dbReference>
<feature type="domain" description="Lipoyl-binding" evidence="6">
    <location>
        <begin position="79"/>
        <end position="161"/>
    </location>
</feature>